<evidence type="ECO:0000313" key="1">
    <source>
        <dbReference type="EMBL" id="KAA1380806.1"/>
    </source>
</evidence>
<comment type="caution">
    <text evidence="1">The sequence shown here is derived from an EMBL/GenBank/DDBJ whole genome shotgun (WGS) entry which is preliminary data.</text>
</comment>
<name>A0A641ARS0_9ACTN</name>
<dbReference type="OrthoDB" id="5143202at2"/>
<dbReference type="Proteomes" id="UP001515100">
    <property type="component" value="Unassembled WGS sequence"/>
</dbReference>
<evidence type="ECO:0000313" key="2">
    <source>
        <dbReference type="Proteomes" id="UP001515100"/>
    </source>
</evidence>
<protein>
    <recommendedName>
        <fullName evidence="3">Type IV toxin-antitoxin system AbiEi family antitoxin domain-containing protein</fullName>
    </recommendedName>
</protein>
<accession>A0A641ARS0</accession>
<organism evidence="1 2">
    <name type="scientific">Aeromicrobium fastidiosum</name>
    <dbReference type="NCBI Taxonomy" id="52699"/>
    <lineage>
        <taxon>Bacteria</taxon>
        <taxon>Bacillati</taxon>
        <taxon>Actinomycetota</taxon>
        <taxon>Actinomycetes</taxon>
        <taxon>Propionibacteriales</taxon>
        <taxon>Nocardioidaceae</taxon>
        <taxon>Aeromicrobium</taxon>
    </lineage>
</organism>
<reference evidence="1" key="1">
    <citation type="submission" date="2019-09" db="EMBL/GenBank/DDBJ databases">
        <authorList>
            <person name="Li J."/>
        </authorList>
    </citation>
    <scope>NUCLEOTIDE SEQUENCE [LARGE SCALE GENOMIC DNA]</scope>
    <source>
        <strain evidence="1">NRBC 14897</strain>
    </source>
</reference>
<proteinExistence type="predicted"/>
<sequence length="321" mass="35387">MDASLLHLAHERGHISRPEILATGHGDREIRSAIRSGLLTRIGAGLYAPATLYRGLTDEEKLVTRSRAVFDRHRGTVALTHQSAAAVHGIALWGAPLDEVHVTRLDHGRSRHEAGVQHHVGGMAEADVVEIDGVLVSSPDRCVWELACGQSPESAIVSADAALHQGLVTAASLHDTSGRFRTWGGSRSGRLALSLADGRAESPGESRARYQFWRHGIPRPDLQFRVTDESGLFVARTDFAWRLHRHLAEFDGRIKYDGTFGPDGFASVFDEKRREDLVRAQLWGLTRLIWSDLGELAVARAMARLKADLDRSRSLYARHIA</sequence>
<dbReference type="RefSeq" id="WP_129181657.1">
    <property type="nucleotide sequence ID" value="NZ_JAGIOG010000001.1"/>
</dbReference>
<evidence type="ECO:0008006" key="3">
    <source>
        <dbReference type="Google" id="ProtNLM"/>
    </source>
</evidence>
<dbReference type="AlphaFoldDB" id="A0A641ARS0"/>
<keyword evidence="2" id="KW-1185">Reference proteome</keyword>
<gene>
    <name evidence="1" type="ORF">ESP62_006500</name>
</gene>
<dbReference type="EMBL" id="SDPP02000001">
    <property type="protein sequence ID" value="KAA1380806.1"/>
    <property type="molecule type" value="Genomic_DNA"/>
</dbReference>